<dbReference type="Proteomes" id="UP001576708">
    <property type="component" value="Unassembled WGS sequence"/>
</dbReference>
<accession>A0ABV4VES9</accession>
<sequence>MKSNEIFEVKDTELACEIISSMDVSELEQRYEYDTNVSICHYEWHLSK</sequence>
<gene>
    <name evidence="1" type="ORF">ACE02W_03110</name>
</gene>
<dbReference type="RefSeq" id="WP_342200737.1">
    <property type="nucleotide sequence ID" value="NZ_JBCATE010000001.1"/>
</dbReference>
<evidence type="ECO:0000313" key="1">
    <source>
        <dbReference type="EMBL" id="MFB2618803.1"/>
    </source>
</evidence>
<reference evidence="1 2" key="1">
    <citation type="submission" date="2024-09" db="EMBL/GenBank/DDBJ databases">
        <authorList>
            <person name="Zhang Y."/>
        </authorList>
    </citation>
    <scope>NUCLEOTIDE SEQUENCE [LARGE SCALE GENOMIC DNA]</scope>
    <source>
        <strain evidence="1 2">ZJ318</strain>
    </source>
</reference>
<dbReference type="EMBL" id="JBHFGU010000001">
    <property type="protein sequence ID" value="MFB2618803.1"/>
    <property type="molecule type" value="Genomic_DNA"/>
</dbReference>
<evidence type="ECO:0000313" key="2">
    <source>
        <dbReference type="Proteomes" id="UP001576708"/>
    </source>
</evidence>
<proteinExistence type="predicted"/>
<protein>
    <recommendedName>
        <fullName evidence="3">Transposase</fullName>
    </recommendedName>
</protein>
<name>A0ABV4VES9_9GAMM</name>
<comment type="caution">
    <text evidence="1">The sequence shown here is derived from an EMBL/GenBank/DDBJ whole genome shotgun (WGS) entry which is preliminary data.</text>
</comment>
<organism evidence="1 2">
    <name type="scientific">Shewanella mangrovisoli</name>
    <dbReference type="NCBI Taxonomy" id="2864211"/>
    <lineage>
        <taxon>Bacteria</taxon>
        <taxon>Pseudomonadati</taxon>
        <taxon>Pseudomonadota</taxon>
        <taxon>Gammaproteobacteria</taxon>
        <taxon>Alteromonadales</taxon>
        <taxon>Shewanellaceae</taxon>
        <taxon>Shewanella</taxon>
    </lineage>
</organism>
<evidence type="ECO:0008006" key="3">
    <source>
        <dbReference type="Google" id="ProtNLM"/>
    </source>
</evidence>
<keyword evidence="2" id="KW-1185">Reference proteome</keyword>